<gene>
    <name evidence="1" type="ORF">B0T23DRAFT_397253</name>
</gene>
<reference evidence="1 2" key="1">
    <citation type="journal article" date="2023" name="Mol. Phylogenet. Evol.">
        <title>Genome-scale phylogeny and comparative genomics of the fungal order Sordariales.</title>
        <authorList>
            <person name="Hensen N."/>
            <person name="Bonometti L."/>
            <person name="Westerberg I."/>
            <person name="Brannstrom I.O."/>
            <person name="Guillou S."/>
            <person name="Cros-Aarteil S."/>
            <person name="Calhoun S."/>
            <person name="Haridas S."/>
            <person name="Kuo A."/>
            <person name="Mondo S."/>
            <person name="Pangilinan J."/>
            <person name="Riley R."/>
            <person name="LaButti K."/>
            <person name="Andreopoulos B."/>
            <person name="Lipzen A."/>
            <person name="Chen C."/>
            <person name="Yan M."/>
            <person name="Daum C."/>
            <person name="Ng V."/>
            <person name="Clum A."/>
            <person name="Steindorff A."/>
            <person name="Ohm R.A."/>
            <person name="Martin F."/>
            <person name="Silar P."/>
            <person name="Natvig D.O."/>
            <person name="Lalanne C."/>
            <person name="Gautier V."/>
            <person name="Ament-Velasquez S.L."/>
            <person name="Kruys A."/>
            <person name="Hutchinson M.I."/>
            <person name="Powell A.J."/>
            <person name="Barry K."/>
            <person name="Miller A.N."/>
            <person name="Grigoriev I.V."/>
            <person name="Debuchy R."/>
            <person name="Gladieux P."/>
            <person name="Hiltunen Thoren M."/>
            <person name="Johannesson H."/>
        </authorList>
    </citation>
    <scope>NUCLEOTIDE SEQUENCE [LARGE SCALE GENOMIC DNA]</scope>
    <source>
        <strain evidence="1 2">FGSC 10403</strain>
    </source>
</reference>
<dbReference type="GeneID" id="87875909"/>
<dbReference type="Proteomes" id="UP001285908">
    <property type="component" value="Unassembled WGS sequence"/>
</dbReference>
<sequence length="142" mass="15957">MRADSKFQEGCGQVQRRMNTRLHFRRMTYSPEPGLLNSFCLRSGEMFPKHADALVTGKPRNSADLFTCSPKKLNTWMAAEDCSYEQPNILCTGAVRSDRRCSSLRANSPELKQASGFQTRQNNELRTNIPGLSRGRTVLGCP</sequence>
<evidence type="ECO:0000313" key="1">
    <source>
        <dbReference type="EMBL" id="KAK3491239.1"/>
    </source>
</evidence>
<accession>A0AAJ0I6P4</accession>
<proteinExistence type="predicted"/>
<evidence type="ECO:0000313" key="2">
    <source>
        <dbReference type="Proteomes" id="UP001285908"/>
    </source>
</evidence>
<dbReference type="EMBL" id="JAULSX010000005">
    <property type="protein sequence ID" value="KAK3491239.1"/>
    <property type="molecule type" value="Genomic_DNA"/>
</dbReference>
<keyword evidence="2" id="KW-1185">Reference proteome</keyword>
<dbReference type="AlphaFoldDB" id="A0AAJ0I6P4"/>
<name>A0AAJ0I6P4_9PEZI</name>
<organism evidence="1 2">
    <name type="scientific">Neurospora hispaniola</name>
    <dbReference type="NCBI Taxonomy" id="588809"/>
    <lineage>
        <taxon>Eukaryota</taxon>
        <taxon>Fungi</taxon>
        <taxon>Dikarya</taxon>
        <taxon>Ascomycota</taxon>
        <taxon>Pezizomycotina</taxon>
        <taxon>Sordariomycetes</taxon>
        <taxon>Sordariomycetidae</taxon>
        <taxon>Sordariales</taxon>
        <taxon>Sordariaceae</taxon>
        <taxon>Neurospora</taxon>
    </lineage>
</organism>
<comment type="caution">
    <text evidence="1">The sequence shown here is derived from an EMBL/GenBank/DDBJ whole genome shotgun (WGS) entry which is preliminary data.</text>
</comment>
<dbReference type="RefSeq" id="XP_062692422.1">
    <property type="nucleotide sequence ID" value="XM_062838287.1"/>
</dbReference>
<protein>
    <submittedName>
        <fullName evidence="1">Uncharacterized protein</fullName>
    </submittedName>
</protein>